<dbReference type="PANTHER" id="PTHR11785">
    <property type="entry name" value="AMINO ACID TRANSPORTER"/>
    <property type="match status" value="1"/>
</dbReference>
<dbReference type="AlphaFoldDB" id="A0A7R9GC31"/>
<accession>A0A7R9GC31</accession>
<feature type="transmembrane region" description="Helical" evidence="6">
    <location>
        <begin position="238"/>
        <end position="259"/>
    </location>
</feature>
<feature type="transmembrane region" description="Helical" evidence="6">
    <location>
        <begin position="425"/>
        <end position="446"/>
    </location>
</feature>
<evidence type="ECO:0000256" key="4">
    <source>
        <dbReference type="ARBA" id="ARBA00023136"/>
    </source>
</evidence>
<name>A0A7R9GC31_9CRUS</name>
<protein>
    <submittedName>
        <fullName evidence="7">Uncharacterized protein</fullName>
    </submittedName>
</protein>
<evidence type="ECO:0000313" key="7">
    <source>
        <dbReference type="EMBL" id="CAD7275425.1"/>
    </source>
</evidence>
<dbReference type="GO" id="GO:0015179">
    <property type="term" value="F:L-amino acid transmembrane transporter activity"/>
    <property type="evidence" value="ECO:0007669"/>
    <property type="project" value="TreeGrafter"/>
</dbReference>
<dbReference type="PANTHER" id="PTHR11785:SF240">
    <property type="entry name" value="LD25378P"/>
    <property type="match status" value="1"/>
</dbReference>
<evidence type="ECO:0000256" key="2">
    <source>
        <dbReference type="ARBA" id="ARBA00022692"/>
    </source>
</evidence>
<keyword evidence="8" id="KW-1185">Reference proteome</keyword>
<feature type="transmembrane region" description="Helical" evidence="6">
    <location>
        <begin position="55"/>
        <end position="79"/>
    </location>
</feature>
<dbReference type="InterPro" id="IPR050598">
    <property type="entry name" value="AminoAcid_Transporter"/>
</dbReference>
<dbReference type="GO" id="GO:0016020">
    <property type="term" value="C:membrane"/>
    <property type="evidence" value="ECO:0007669"/>
    <property type="project" value="UniProtKB-SubCell"/>
</dbReference>
<dbReference type="Proteomes" id="UP000678499">
    <property type="component" value="Unassembled WGS sequence"/>
</dbReference>
<feature type="transmembrane region" description="Helical" evidence="6">
    <location>
        <begin position="393"/>
        <end position="413"/>
    </location>
</feature>
<feature type="compositionally biased region" description="Acidic residues" evidence="5">
    <location>
        <begin position="500"/>
        <end position="513"/>
    </location>
</feature>
<feature type="transmembrane region" description="Helical" evidence="6">
    <location>
        <begin position="368"/>
        <end position="387"/>
    </location>
</feature>
<feature type="transmembrane region" description="Helical" evidence="6">
    <location>
        <begin position="23"/>
        <end position="43"/>
    </location>
</feature>
<organism evidence="7">
    <name type="scientific">Notodromas monacha</name>
    <dbReference type="NCBI Taxonomy" id="399045"/>
    <lineage>
        <taxon>Eukaryota</taxon>
        <taxon>Metazoa</taxon>
        <taxon>Ecdysozoa</taxon>
        <taxon>Arthropoda</taxon>
        <taxon>Crustacea</taxon>
        <taxon>Oligostraca</taxon>
        <taxon>Ostracoda</taxon>
        <taxon>Podocopa</taxon>
        <taxon>Podocopida</taxon>
        <taxon>Cypridocopina</taxon>
        <taxon>Cypridoidea</taxon>
        <taxon>Cyprididae</taxon>
        <taxon>Notodromas</taxon>
    </lineage>
</organism>
<gene>
    <name evidence="7" type="ORF">NMOB1V02_LOCUS3221</name>
</gene>
<dbReference type="Gene3D" id="1.20.1740.10">
    <property type="entry name" value="Amino acid/polyamine transporter I"/>
    <property type="match status" value="1"/>
</dbReference>
<evidence type="ECO:0000256" key="3">
    <source>
        <dbReference type="ARBA" id="ARBA00022989"/>
    </source>
</evidence>
<feature type="region of interest" description="Disordered" evidence="5">
    <location>
        <begin position="499"/>
        <end position="522"/>
    </location>
</feature>
<evidence type="ECO:0000256" key="6">
    <source>
        <dbReference type="SAM" id="Phobius"/>
    </source>
</evidence>
<proteinExistence type="predicted"/>
<evidence type="ECO:0000313" key="8">
    <source>
        <dbReference type="Proteomes" id="UP000678499"/>
    </source>
</evidence>
<dbReference type="OrthoDB" id="3257095at2759"/>
<sequence>METETMMPSPPTKSEGVRLKKELRLMEAVSVIVGLIVGTGIFVSPTGVLQETGSVGFAILVWVACGILSTMGAICYAELGTLIPVSGGDFAYIREAFGDFPSFLFIWDAVFVFVPTTNAIMALTFANYAMQPFYGTCEVPDDAKRLIAAIVICEFLEFHVSLFPTYFINLVSNSDAGFLTFLNCWNMKITKKVQDVFLITKISALVIVIIAGMTYLFMGHYESFQAPFENSSSSPSKIAVSFYQGMFSYAGYNYLNYMFEEVQNPFVNVPRAIYISMPLVTLLYVLANVAYLAVLPPSVMLASNAIAVTFGDKVLGIFSWIMPVFVAMSALGALSVHVMTSARICFKAASVGLLPDSMALVSLRKTPAVSLTFLGILSLCYLSTSQVSRLIDYAAFVESSFICLSIMGLLYFRWKKPDAHRPVKVFLPIPIFFLVICLFLVIFPVVERVEEVGVAVLITSLGIPIYCFAVLWRSKPQCIKRFHDITTVQAQKLFLSLPQDDYDGDEDDDDENDEEKKNNEDLKRRRNRKVGESCMICFLFLSHLRKEEEFLGSLASLFRRGMSRRYDGHSNSAVAKPAHAKYFMGHGHAGGHHGDSLLQQQHHDDEAIIISSREPSINNPRWRRMKEPSPQDAFGFNGAMSYIGGKNIIKAESSTSSSP</sequence>
<feature type="transmembrane region" description="Helical" evidence="6">
    <location>
        <begin position="271"/>
        <end position="294"/>
    </location>
</feature>
<evidence type="ECO:0000256" key="1">
    <source>
        <dbReference type="ARBA" id="ARBA00004141"/>
    </source>
</evidence>
<keyword evidence="3 6" id="KW-1133">Transmembrane helix</keyword>
<keyword evidence="2 6" id="KW-0812">Transmembrane</keyword>
<comment type="subcellular location">
    <subcellularLocation>
        <location evidence="1">Membrane</location>
        <topology evidence="1">Multi-pass membrane protein</topology>
    </subcellularLocation>
</comment>
<keyword evidence="4 6" id="KW-0472">Membrane</keyword>
<dbReference type="InterPro" id="IPR002293">
    <property type="entry name" value="AA/rel_permease1"/>
</dbReference>
<feature type="transmembrane region" description="Helical" evidence="6">
    <location>
        <begin position="452"/>
        <end position="472"/>
    </location>
</feature>
<feature type="transmembrane region" description="Helical" evidence="6">
    <location>
        <begin position="100"/>
        <end position="126"/>
    </location>
</feature>
<feature type="transmembrane region" description="Helical" evidence="6">
    <location>
        <begin position="314"/>
        <end position="334"/>
    </location>
</feature>
<evidence type="ECO:0000256" key="5">
    <source>
        <dbReference type="SAM" id="MobiDB-lite"/>
    </source>
</evidence>
<dbReference type="EMBL" id="CAJPEX010000416">
    <property type="protein sequence ID" value="CAG0915577.1"/>
    <property type="molecule type" value="Genomic_DNA"/>
</dbReference>
<feature type="region of interest" description="Disordered" evidence="5">
    <location>
        <begin position="612"/>
        <end position="633"/>
    </location>
</feature>
<dbReference type="EMBL" id="OA882453">
    <property type="protein sequence ID" value="CAD7275425.1"/>
    <property type="molecule type" value="Genomic_DNA"/>
</dbReference>
<reference evidence="7" key="1">
    <citation type="submission" date="2020-11" db="EMBL/GenBank/DDBJ databases">
        <authorList>
            <person name="Tran Van P."/>
        </authorList>
    </citation>
    <scope>NUCLEOTIDE SEQUENCE</scope>
</reference>
<feature type="transmembrane region" description="Helical" evidence="6">
    <location>
        <begin position="196"/>
        <end position="218"/>
    </location>
</feature>
<dbReference type="Pfam" id="PF13520">
    <property type="entry name" value="AA_permease_2"/>
    <property type="match status" value="1"/>
</dbReference>